<dbReference type="PANTHER" id="PTHR37309:SF1">
    <property type="entry name" value="SLR0284 PROTEIN"/>
    <property type="match status" value="1"/>
</dbReference>
<keyword evidence="3" id="KW-1185">Reference proteome</keyword>
<sequence>MKFILRILLSALAVILLSNILPGITVDTYITAIIVAIVLSLLNFLVKPILIILTLPVTIVTFGIFLLFINGIIILLADYFITGFGVVNIWWALAFSFLLSFLQSILFSLLKSDKKK</sequence>
<feature type="transmembrane region" description="Helical" evidence="1">
    <location>
        <begin position="53"/>
        <end position="77"/>
    </location>
</feature>
<reference evidence="2 3" key="1">
    <citation type="submission" date="2023-09" db="EMBL/GenBank/DDBJ databases">
        <authorList>
            <person name="Rey-Velasco X."/>
        </authorList>
    </citation>
    <scope>NUCLEOTIDE SEQUENCE [LARGE SCALE GENOMIC DNA]</scope>
    <source>
        <strain evidence="2 3">P007</strain>
    </source>
</reference>
<evidence type="ECO:0000256" key="1">
    <source>
        <dbReference type="SAM" id="Phobius"/>
    </source>
</evidence>
<feature type="transmembrane region" description="Helical" evidence="1">
    <location>
        <begin position="28"/>
        <end position="46"/>
    </location>
</feature>
<dbReference type="EMBL" id="JAVRHU010000001">
    <property type="protein sequence ID" value="MDT0621078.1"/>
    <property type="molecule type" value="Genomic_DNA"/>
</dbReference>
<dbReference type="Pfam" id="PF04020">
    <property type="entry name" value="Phage_holin_4_2"/>
    <property type="match status" value="1"/>
</dbReference>
<keyword evidence="1" id="KW-0472">Membrane</keyword>
<accession>A0ABU3BG16</accession>
<feature type="transmembrane region" description="Helical" evidence="1">
    <location>
        <begin position="89"/>
        <end position="110"/>
    </location>
</feature>
<dbReference type="InterPro" id="IPR007165">
    <property type="entry name" value="Phage_holin_4_2"/>
</dbReference>
<dbReference type="RefSeq" id="WP_311387260.1">
    <property type="nucleotide sequence ID" value="NZ_JAVRHU010000001.1"/>
</dbReference>
<dbReference type="PANTHER" id="PTHR37309">
    <property type="entry name" value="SLR0284 PROTEIN"/>
    <property type="match status" value="1"/>
</dbReference>
<keyword evidence="1" id="KW-1133">Transmembrane helix</keyword>
<organism evidence="2 3">
    <name type="scientific">Croceitalea vernalis</name>
    <dbReference type="NCBI Taxonomy" id="3075599"/>
    <lineage>
        <taxon>Bacteria</taxon>
        <taxon>Pseudomonadati</taxon>
        <taxon>Bacteroidota</taxon>
        <taxon>Flavobacteriia</taxon>
        <taxon>Flavobacteriales</taxon>
        <taxon>Flavobacteriaceae</taxon>
        <taxon>Croceitalea</taxon>
    </lineage>
</organism>
<evidence type="ECO:0000313" key="3">
    <source>
        <dbReference type="Proteomes" id="UP001250662"/>
    </source>
</evidence>
<proteinExistence type="predicted"/>
<keyword evidence="1" id="KW-0812">Transmembrane</keyword>
<gene>
    <name evidence="2" type="ORF">RM520_05555</name>
</gene>
<name>A0ABU3BG16_9FLAO</name>
<dbReference type="Proteomes" id="UP001250662">
    <property type="component" value="Unassembled WGS sequence"/>
</dbReference>
<protein>
    <submittedName>
        <fullName evidence="2">Phage holin family protein</fullName>
    </submittedName>
</protein>
<comment type="caution">
    <text evidence="2">The sequence shown here is derived from an EMBL/GenBank/DDBJ whole genome shotgun (WGS) entry which is preliminary data.</text>
</comment>
<evidence type="ECO:0000313" key="2">
    <source>
        <dbReference type="EMBL" id="MDT0621078.1"/>
    </source>
</evidence>